<name>A0A4D5RFM5_IXOSC</name>
<proteinExistence type="predicted"/>
<evidence type="ECO:0000256" key="5">
    <source>
        <dbReference type="SAM" id="Phobius"/>
    </source>
</evidence>
<organism evidence="7">
    <name type="scientific">Ixodes scapularis</name>
    <name type="common">Black-legged tick</name>
    <name type="synonym">Deer tick</name>
    <dbReference type="NCBI Taxonomy" id="6945"/>
    <lineage>
        <taxon>Eukaryota</taxon>
        <taxon>Metazoa</taxon>
        <taxon>Ecdysozoa</taxon>
        <taxon>Arthropoda</taxon>
        <taxon>Chelicerata</taxon>
        <taxon>Arachnida</taxon>
        <taxon>Acari</taxon>
        <taxon>Parasitiformes</taxon>
        <taxon>Ixodida</taxon>
        <taxon>Ixodoidea</taxon>
        <taxon>Ixodidae</taxon>
        <taxon>Ixodinae</taxon>
        <taxon>Ixodes</taxon>
    </lineage>
</organism>
<feature type="transmembrane region" description="Helical" evidence="5">
    <location>
        <begin position="195"/>
        <end position="216"/>
    </location>
</feature>
<dbReference type="VEuPathDB" id="VectorBase:ISCW018959"/>
<dbReference type="PANTHER" id="PTHR22950">
    <property type="entry name" value="AMINO ACID TRANSPORTER"/>
    <property type="match status" value="1"/>
</dbReference>
<evidence type="ECO:0000259" key="6">
    <source>
        <dbReference type="Pfam" id="PF01490"/>
    </source>
</evidence>
<dbReference type="AlphaFoldDB" id="A0A4D5RFM5"/>
<dbReference type="InterPro" id="IPR013057">
    <property type="entry name" value="AA_transpt_TM"/>
</dbReference>
<dbReference type="GO" id="GO:0016020">
    <property type="term" value="C:membrane"/>
    <property type="evidence" value="ECO:0007669"/>
    <property type="project" value="UniProtKB-SubCell"/>
</dbReference>
<keyword evidence="2 5" id="KW-0812">Transmembrane</keyword>
<feature type="transmembrane region" description="Helical" evidence="5">
    <location>
        <begin position="222"/>
        <end position="242"/>
    </location>
</feature>
<keyword evidence="4 5" id="KW-0472">Membrane</keyword>
<feature type="transmembrane region" description="Helical" evidence="5">
    <location>
        <begin position="31"/>
        <end position="50"/>
    </location>
</feature>
<reference evidence="7" key="1">
    <citation type="submission" date="2019-04" db="EMBL/GenBank/DDBJ databases">
        <title>An insight into the mialome of Ixodes scapularis.</title>
        <authorList>
            <person name="Ribeiro J.M."/>
            <person name="Mather T.N."/>
            <person name="Karim S."/>
        </authorList>
    </citation>
    <scope>NUCLEOTIDE SEQUENCE</scope>
</reference>
<dbReference type="Pfam" id="PF01490">
    <property type="entry name" value="Aa_trans"/>
    <property type="match status" value="1"/>
</dbReference>
<evidence type="ECO:0000256" key="1">
    <source>
        <dbReference type="ARBA" id="ARBA00004141"/>
    </source>
</evidence>
<keyword evidence="3 5" id="KW-1133">Transmembrane helix</keyword>
<feature type="domain" description="Amino acid transporter transmembrane" evidence="6">
    <location>
        <begin position="3"/>
        <end position="270"/>
    </location>
</feature>
<dbReference type="EMBL" id="GHJT01001718">
    <property type="protein sequence ID" value="MOY35689.1"/>
    <property type="molecule type" value="Transcribed_RNA"/>
</dbReference>
<comment type="subcellular location">
    <subcellularLocation>
        <location evidence="1">Membrane</location>
        <topology evidence="1">Multi-pass membrane protein</topology>
    </subcellularLocation>
</comment>
<dbReference type="OrthoDB" id="438545at2759"/>
<dbReference type="VEuPathDB" id="VectorBase:ISCP_033526"/>
<feature type="transmembrane region" description="Helical" evidence="5">
    <location>
        <begin position="142"/>
        <end position="165"/>
    </location>
</feature>
<sequence>MRRDVVTVLVAVVLVLPLCFSGTIDFLKYPSALGVFAGLYLVGLVVADYYTGHHPPAQTRASPESAETVLSVVPVICFGYQCHVSSVPIYGCLAKRSTFPRVVLVAVSLTAGLYTLTGVYGYRTFGQGVAGDVLELYDAGRPAVLVAVLAMAAKVVATYPILLFCGRTAVDDLYSSRPGGGAPPSRTGGELRRRLVISSAWFCTTLGLACLVPSIGPVIRTIGSLAALFIFLFPGLCLVWTTGRTWTRLGMAVACVALGTFVFGQVLTASLLEAVLGTGPATELQLCRVPRLTRLV</sequence>
<evidence type="ECO:0000256" key="4">
    <source>
        <dbReference type="ARBA" id="ARBA00023136"/>
    </source>
</evidence>
<dbReference type="VEuPathDB" id="VectorBase:ISCI018959"/>
<feature type="transmembrane region" description="Helical" evidence="5">
    <location>
        <begin position="249"/>
        <end position="272"/>
    </location>
</feature>
<evidence type="ECO:0000256" key="3">
    <source>
        <dbReference type="ARBA" id="ARBA00022989"/>
    </source>
</evidence>
<accession>A0A4D5RFM5</accession>
<protein>
    <submittedName>
        <fullName evidence="7">Putative solute carrier family 38 member 7</fullName>
    </submittedName>
</protein>
<feature type="transmembrane region" description="Helical" evidence="5">
    <location>
        <begin position="102"/>
        <end position="122"/>
    </location>
</feature>
<evidence type="ECO:0000256" key="2">
    <source>
        <dbReference type="ARBA" id="ARBA00022692"/>
    </source>
</evidence>
<evidence type="ECO:0000313" key="7">
    <source>
        <dbReference type="EMBL" id="MOY35689.1"/>
    </source>
</evidence>
<dbReference type="PANTHER" id="PTHR22950:SF652">
    <property type="entry name" value="TRANSMEMBRANE AMINO ACID TRANSPORTER FAMILY PROTEIN"/>
    <property type="match status" value="1"/>
</dbReference>